<dbReference type="EMBL" id="LT906462">
    <property type="protein sequence ID" value="SNV60684.1"/>
    <property type="molecule type" value="Genomic_DNA"/>
</dbReference>
<gene>
    <name evidence="3" type="ORF">SAMEA4384403_00676</name>
</gene>
<feature type="transmembrane region" description="Helical" evidence="1">
    <location>
        <begin position="20"/>
        <end position="40"/>
    </location>
</feature>
<feature type="domain" description="YdbS-like PH" evidence="2">
    <location>
        <begin position="73"/>
        <end position="145"/>
    </location>
</feature>
<keyword evidence="1" id="KW-0812">Transmembrane</keyword>
<evidence type="ECO:0000259" key="2">
    <source>
        <dbReference type="Pfam" id="PF03703"/>
    </source>
</evidence>
<dbReference type="Proteomes" id="UP000242084">
    <property type="component" value="Chromosome 1"/>
</dbReference>
<protein>
    <submittedName>
        <fullName evidence="3">Membrane protein</fullName>
    </submittedName>
</protein>
<feature type="transmembrane region" description="Helical" evidence="1">
    <location>
        <begin position="46"/>
        <end position="70"/>
    </location>
</feature>
<dbReference type="Pfam" id="PF03703">
    <property type="entry name" value="bPH_2"/>
    <property type="match status" value="1"/>
</dbReference>
<name>A0A239YR53_9STAP</name>
<dbReference type="PANTHER" id="PTHR34473:SF2">
    <property type="entry name" value="UPF0699 TRANSMEMBRANE PROTEIN YDBT"/>
    <property type="match status" value="1"/>
</dbReference>
<dbReference type="OrthoDB" id="2417924at2"/>
<dbReference type="AlphaFoldDB" id="A0A239YR53"/>
<evidence type="ECO:0000313" key="3">
    <source>
        <dbReference type="EMBL" id="SNV60684.1"/>
    </source>
</evidence>
<evidence type="ECO:0000313" key="4">
    <source>
        <dbReference type="Proteomes" id="UP000242084"/>
    </source>
</evidence>
<sequence length="159" mass="19106">MYKQILNNSISRNSIKYDYINHFFTIIIMFVLYSAFIYLWSRFDWWFPLIYIVSLIVLFIGVTGFITPFIRLKRTSFEIGHRHLEIQSGLYFQKRYVQPYNRIQYVTIKHGPISRRLNIYFLVVVTAGNQRFLPMMGRDMAEEARLKIMTNVKEVLDDV</sequence>
<proteinExistence type="predicted"/>
<organism evidence="3 4">
    <name type="scientific">Mammaliicoccus stepanovicii</name>
    <dbReference type="NCBI Taxonomy" id="643214"/>
    <lineage>
        <taxon>Bacteria</taxon>
        <taxon>Bacillati</taxon>
        <taxon>Bacillota</taxon>
        <taxon>Bacilli</taxon>
        <taxon>Bacillales</taxon>
        <taxon>Staphylococcaceae</taxon>
        <taxon>Mammaliicoccus</taxon>
    </lineage>
</organism>
<dbReference type="KEGG" id="sste:SAMEA4384403_0676"/>
<dbReference type="InterPro" id="IPR005182">
    <property type="entry name" value="YdbS-like_PH"/>
</dbReference>
<reference evidence="3 4" key="1">
    <citation type="submission" date="2017-06" db="EMBL/GenBank/DDBJ databases">
        <authorList>
            <consortium name="Pathogen Informatics"/>
        </authorList>
    </citation>
    <scope>NUCLEOTIDE SEQUENCE [LARGE SCALE GENOMIC DNA]</scope>
    <source>
        <strain evidence="3 4">NCTC13839</strain>
    </source>
</reference>
<keyword evidence="4" id="KW-1185">Reference proteome</keyword>
<dbReference type="PANTHER" id="PTHR34473">
    <property type="entry name" value="UPF0699 TRANSMEMBRANE PROTEIN YDBS"/>
    <property type="match status" value="1"/>
</dbReference>
<evidence type="ECO:0000256" key="1">
    <source>
        <dbReference type="SAM" id="Phobius"/>
    </source>
</evidence>
<keyword evidence="1" id="KW-0472">Membrane</keyword>
<accession>A0A239YR53</accession>
<keyword evidence="1" id="KW-1133">Transmembrane helix</keyword>